<reference evidence="1 2" key="1">
    <citation type="submission" date="2019-08" db="EMBL/GenBank/DDBJ databases">
        <title>Genome of Phaeodactylibacter luteus.</title>
        <authorList>
            <person name="Bowman J.P."/>
        </authorList>
    </citation>
    <scope>NUCLEOTIDE SEQUENCE [LARGE SCALE GENOMIC DNA]</scope>
    <source>
        <strain evidence="1 2">KCTC 42180</strain>
    </source>
</reference>
<dbReference type="NCBIfam" id="TIGR01200">
    <property type="entry name" value="GLPGLI"/>
    <property type="match status" value="1"/>
</dbReference>
<evidence type="ECO:0000313" key="2">
    <source>
        <dbReference type="Proteomes" id="UP000321580"/>
    </source>
</evidence>
<organism evidence="1 2">
    <name type="scientific">Phaeodactylibacter luteus</name>
    <dbReference type="NCBI Taxonomy" id="1564516"/>
    <lineage>
        <taxon>Bacteria</taxon>
        <taxon>Pseudomonadati</taxon>
        <taxon>Bacteroidota</taxon>
        <taxon>Saprospiria</taxon>
        <taxon>Saprospirales</taxon>
        <taxon>Haliscomenobacteraceae</taxon>
        <taxon>Phaeodactylibacter</taxon>
    </lineage>
</organism>
<dbReference type="Proteomes" id="UP000321580">
    <property type="component" value="Unassembled WGS sequence"/>
</dbReference>
<sequence length="287" mass="31742">MNAATSKCTMMAAMVRSKYTMKLRAAPSSTGANAKRCYIRPTTLRWGRKPPSSCQHLNLDLMNKPIVLFYLLFCSFLSQGQALEVSYQYQKSLPAEALAKLSALGPGGLMATKAPTVALLYLEGQRSDCFFLPMDTLIGNVPVRSGLNTSLHYFKDRAQRRLYRSDQKNTPHIGTDEPLQPLNTWQLRPDLPAKRILGYSCQAASMATGGGETLAWYAPQLPYPDGPLWYALLPGLILAVETPTASIEATRIKRLKALPAGHTLDYSPDEVVPLSEHKDMMLRASTY</sequence>
<name>A0A5C6RPR9_9BACT</name>
<proteinExistence type="predicted"/>
<comment type="caution">
    <text evidence="1">The sequence shown here is derived from an EMBL/GenBank/DDBJ whole genome shotgun (WGS) entry which is preliminary data.</text>
</comment>
<accession>A0A5C6RPR9</accession>
<evidence type="ECO:0000313" key="1">
    <source>
        <dbReference type="EMBL" id="TXB64127.1"/>
    </source>
</evidence>
<gene>
    <name evidence="1" type="ORF">FRY97_07475</name>
</gene>
<dbReference type="AlphaFoldDB" id="A0A5C6RPR9"/>
<protein>
    <submittedName>
        <fullName evidence="1">GLPGLI family protein</fullName>
    </submittedName>
</protein>
<dbReference type="InterPro" id="IPR005901">
    <property type="entry name" value="GLPGLI"/>
</dbReference>
<dbReference type="OrthoDB" id="1068986at2"/>
<dbReference type="EMBL" id="VOOR01000012">
    <property type="protein sequence ID" value="TXB64127.1"/>
    <property type="molecule type" value="Genomic_DNA"/>
</dbReference>
<keyword evidence="2" id="KW-1185">Reference proteome</keyword>